<evidence type="ECO:0000256" key="8">
    <source>
        <dbReference type="ARBA" id="ARBA00023065"/>
    </source>
</evidence>
<evidence type="ECO:0000256" key="3">
    <source>
        <dbReference type="ARBA" id="ARBA00022448"/>
    </source>
</evidence>
<comment type="similarity">
    <text evidence="2 12">Belongs to the amiloride-sensitive sodium channel (TC 1.A.6) family.</text>
</comment>
<feature type="transmembrane region" description="Helical" evidence="13">
    <location>
        <begin position="380"/>
        <end position="407"/>
    </location>
</feature>
<evidence type="ECO:0000256" key="6">
    <source>
        <dbReference type="ARBA" id="ARBA00022989"/>
    </source>
</evidence>
<keyword evidence="5 12" id="KW-0812">Transmembrane</keyword>
<reference evidence="15" key="1">
    <citation type="submission" date="2025-08" db="UniProtKB">
        <authorList>
            <consortium name="RefSeq"/>
        </authorList>
    </citation>
    <scope>IDENTIFICATION</scope>
    <source>
        <strain evidence="15">Aabys</strain>
        <tissue evidence="15">Whole body</tissue>
    </source>
</reference>
<keyword evidence="6 13" id="KW-1133">Transmembrane helix</keyword>
<sequence length="419" mass="48602">MSWKEKLKIVPKIVFYITFVGIAMPMYLNISTGLLNNFQTTKISFNLDTLFLNWNTSFPAVTICELYNGEKIWDLSEKYFGVDHDLRLDDVVGEIVYFQGSCTSCDACDNQNITCPRNFTRLLSMFRSNCSELIGNCKYNNNFIECCDHFQPLRTEYGLCFAFNSNQANKIAETQYINNREVGAGFLTFEVTADIQLFLHSPFEIPFLTAEGMIRETVLQGLNKEVVINAMEVYNHPSLDNIDMEERKCRFFSEITELGRHLKLYSFYSFSTCVVECAFSIHLKFCNCSNHFLAKEGSPHYHMCDYEGLMCLTDYYYDILEERRQCDCMSPCEEPEYNIIFNSAEENKKKKTDFTKIRVGLAELPTLRYVRKVSKSNLDLLISLGGLAGLFFNVSLIRIVEVVFLLWDFKWRAIRNLVK</sequence>
<comment type="subcellular location">
    <subcellularLocation>
        <location evidence="1">Membrane</location>
        <topology evidence="1">Multi-pass membrane protein</topology>
    </subcellularLocation>
</comment>
<protein>
    <submittedName>
        <fullName evidence="15">Sodium channel protein Nach-like</fullName>
    </submittedName>
</protein>
<keyword evidence="3 12" id="KW-0813">Transport</keyword>
<dbReference type="Pfam" id="PF00858">
    <property type="entry name" value="ASC"/>
    <property type="match status" value="1"/>
</dbReference>
<keyword evidence="7" id="KW-0915">Sodium</keyword>
<dbReference type="PRINTS" id="PR01078">
    <property type="entry name" value="AMINACHANNEL"/>
</dbReference>
<dbReference type="GeneID" id="131803783"/>
<dbReference type="PANTHER" id="PTHR11690:SF184">
    <property type="entry name" value="PICKPOCKET 31"/>
    <property type="match status" value="1"/>
</dbReference>
<dbReference type="RefSeq" id="XP_058981461.1">
    <property type="nucleotide sequence ID" value="XM_059125478.1"/>
</dbReference>
<dbReference type="InterPro" id="IPR001873">
    <property type="entry name" value="ENaC"/>
</dbReference>
<evidence type="ECO:0000256" key="1">
    <source>
        <dbReference type="ARBA" id="ARBA00004141"/>
    </source>
</evidence>
<keyword evidence="11 12" id="KW-0407">Ion channel</keyword>
<evidence type="ECO:0000313" key="15">
    <source>
        <dbReference type="RefSeq" id="XP_058981461.1"/>
    </source>
</evidence>
<evidence type="ECO:0000256" key="12">
    <source>
        <dbReference type="RuleBase" id="RU000679"/>
    </source>
</evidence>
<feature type="transmembrane region" description="Helical" evidence="13">
    <location>
        <begin position="9"/>
        <end position="28"/>
    </location>
</feature>
<evidence type="ECO:0000256" key="10">
    <source>
        <dbReference type="ARBA" id="ARBA00023201"/>
    </source>
</evidence>
<keyword evidence="10 12" id="KW-0739">Sodium transport</keyword>
<organism evidence="14 15">
    <name type="scientific">Musca domestica</name>
    <name type="common">House fly</name>
    <dbReference type="NCBI Taxonomy" id="7370"/>
    <lineage>
        <taxon>Eukaryota</taxon>
        <taxon>Metazoa</taxon>
        <taxon>Ecdysozoa</taxon>
        <taxon>Arthropoda</taxon>
        <taxon>Hexapoda</taxon>
        <taxon>Insecta</taxon>
        <taxon>Pterygota</taxon>
        <taxon>Neoptera</taxon>
        <taxon>Endopterygota</taxon>
        <taxon>Diptera</taxon>
        <taxon>Brachycera</taxon>
        <taxon>Muscomorpha</taxon>
        <taxon>Muscoidea</taxon>
        <taxon>Muscidae</taxon>
        <taxon>Musca</taxon>
    </lineage>
</organism>
<evidence type="ECO:0000256" key="11">
    <source>
        <dbReference type="ARBA" id="ARBA00023303"/>
    </source>
</evidence>
<proteinExistence type="inferred from homology"/>
<evidence type="ECO:0000256" key="4">
    <source>
        <dbReference type="ARBA" id="ARBA00022461"/>
    </source>
</evidence>
<keyword evidence="8 12" id="KW-0406">Ion transport</keyword>
<evidence type="ECO:0000256" key="5">
    <source>
        <dbReference type="ARBA" id="ARBA00022692"/>
    </source>
</evidence>
<dbReference type="PANTHER" id="PTHR11690">
    <property type="entry name" value="AMILORIDE-SENSITIVE SODIUM CHANNEL-RELATED"/>
    <property type="match status" value="1"/>
</dbReference>
<dbReference type="Gene3D" id="2.60.470.10">
    <property type="entry name" value="Acid-sensing ion channels like domains"/>
    <property type="match status" value="1"/>
</dbReference>
<gene>
    <name evidence="15" type="primary">LOC131803783</name>
</gene>
<keyword evidence="14" id="KW-1185">Reference proteome</keyword>
<evidence type="ECO:0000313" key="14">
    <source>
        <dbReference type="Proteomes" id="UP001652621"/>
    </source>
</evidence>
<dbReference type="Proteomes" id="UP001652621">
    <property type="component" value="Unplaced"/>
</dbReference>
<evidence type="ECO:0000256" key="2">
    <source>
        <dbReference type="ARBA" id="ARBA00007193"/>
    </source>
</evidence>
<accession>A0ABM3V6Q3</accession>
<keyword evidence="4 12" id="KW-0894">Sodium channel</keyword>
<evidence type="ECO:0000256" key="7">
    <source>
        <dbReference type="ARBA" id="ARBA00023053"/>
    </source>
</evidence>
<evidence type="ECO:0000256" key="13">
    <source>
        <dbReference type="SAM" id="Phobius"/>
    </source>
</evidence>
<name>A0ABM3V6Q3_MUSDO</name>
<evidence type="ECO:0000256" key="9">
    <source>
        <dbReference type="ARBA" id="ARBA00023136"/>
    </source>
</evidence>
<keyword evidence="9 13" id="KW-0472">Membrane</keyword>